<dbReference type="Pfam" id="PF04168">
    <property type="entry name" value="Alpha-E"/>
    <property type="match status" value="1"/>
</dbReference>
<protein>
    <submittedName>
        <fullName evidence="4">Uncharacterized conserved protein, circularly permuted ATPgrasp superfamily</fullName>
    </submittedName>
</protein>
<dbReference type="PANTHER" id="PTHR34595">
    <property type="entry name" value="BLR5612 PROTEIN"/>
    <property type="match status" value="1"/>
</dbReference>
<dbReference type="PANTHER" id="PTHR34595:SF2">
    <property type="entry name" value="BLR2978 PROTEIN"/>
    <property type="match status" value="1"/>
</dbReference>
<feature type="domain" description="DUF403" evidence="2">
    <location>
        <begin position="554"/>
        <end position="863"/>
    </location>
</feature>
<dbReference type="EMBL" id="FOQH01000007">
    <property type="protein sequence ID" value="SFI47913.1"/>
    <property type="molecule type" value="Genomic_DNA"/>
</dbReference>
<dbReference type="SUPFAM" id="SSF56059">
    <property type="entry name" value="Glutathione synthetase ATP-binding domain-like"/>
    <property type="match status" value="1"/>
</dbReference>
<name>A0A1I3IJE5_9RHOB</name>
<feature type="domain" description="Circularly permuted ATP-grasp type 2" evidence="3">
    <location>
        <begin position="135"/>
        <end position="504"/>
    </location>
</feature>
<evidence type="ECO:0000256" key="1">
    <source>
        <dbReference type="SAM" id="MobiDB-lite"/>
    </source>
</evidence>
<sequence>MTVADRLEEDLRGLFAHYPSDRSASGRTDGPAPAAAAAQGQGAVDAGLAIATADPPAPGVIPPALPPERVFDEAIDSDGRLRPHWRGVIEWAGRAGPEGYEAVLTENRRLRLESGVAFDPAGASDAMAAAADAFPVVIAPEEWETISLGVAQRARLIEAALRDLYGPQKALKEGWLPPGLAFGNPDFALWRRDWPAQDAPWLTLFEMDLARGADGRWMVLADRVDSPLGDGWLIANRVAASQSFAEPFLGARVRRLAGHYLALQQVLEDAMGPDGRVALMSGGGRDPRYFSHAYFARYLGAALIEPGDVTVRHGAAYVKTVEGLKPLSVLLRGVHSRHLDALFAPDEAAPGAPALSLAARSGRLRLANGLGTGAFAYRAMAPFAHVLCENLLEEPLILHDAPCLWMGDARAREQAMDEPELWRLERITRGPMTEKGAPVLTMRDRDALIRFLRRSGDRLAAVATPPLSTTPAWVDGALAPRQWMMRVFAGLTPKGWSVAPGGVATLVEPGCPPPPLAFGKDVWIPARTEDEARTAPSIERRMAGAHLRRTGGDLLSRVADDLFWLGRTTERADGTLRALRVVIDRMLSGQEEDESPEVLSAILEIQAGADERRVGMVRVRDAIGRLTADPHEPMGIAALLSGLRRTGQRVRPYLSEESWRSIDRLCSDKGWKMPPPPQNASALLRLIDDSLLALAAFAGATHENQTRNHVWRFLELGRGIERGLTFARAADALAGRRREPDETWLRAWLTLLDSRSAYRTRYMTTPAPAPAVDLLILDERNPRSLVFQLMRLEEALERLPSPGPRRSRELRLAMRTLMEIRLADPEALAEEDEDGVRPRLRALIHDVREALADLSDELARSFFAHTQSHAQVQAHQRMMAPPESPA</sequence>
<gene>
    <name evidence="4" type="ORF">SAMN05216258_10783</name>
</gene>
<dbReference type="InterPro" id="IPR007296">
    <property type="entry name" value="DUF403"/>
</dbReference>
<dbReference type="RefSeq" id="WP_092861020.1">
    <property type="nucleotide sequence ID" value="NZ_FOQH01000007.1"/>
</dbReference>
<dbReference type="InterPro" id="IPR025841">
    <property type="entry name" value="CP_ATPgrasp_2"/>
</dbReference>
<reference evidence="4 5" key="1">
    <citation type="submission" date="2016-10" db="EMBL/GenBank/DDBJ databases">
        <authorList>
            <person name="de Groot N.N."/>
        </authorList>
    </citation>
    <scope>NUCLEOTIDE SEQUENCE [LARGE SCALE GENOMIC DNA]</scope>
    <source>
        <strain evidence="4 5">CGMCC 1.11030</strain>
    </source>
</reference>
<proteinExistence type="predicted"/>
<feature type="compositionally biased region" description="Low complexity" evidence="1">
    <location>
        <begin position="29"/>
        <end position="40"/>
    </location>
</feature>
<dbReference type="Pfam" id="PF14403">
    <property type="entry name" value="CP_ATPgrasp_2"/>
    <property type="match status" value="1"/>
</dbReference>
<evidence type="ECO:0000259" key="3">
    <source>
        <dbReference type="Pfam" id="PF14403"/>
    </source>
</evidence>
<dbReference type="Proteomes" id="UP000199377">
    <property type="component" value="Unassembled WGS sequence"/>
</dbReference>
<organism evidence="4 5">
    <name type="scientific">Albimonas pacifica</name>
    <dbReference type="NCBI Taxonomy" id="1114924"/>
    <lineage>
        <taxon>Bacteria</taxon>
        <taxon>Pseudomonadati</taxon>
        <taxon>Pseudomonadota</taxon>
        <taxon>Alphaproteobacteria</taxon>
        <taxon>Rhodobacterales</taxon>
        <taxon>Paracoccaceae</taxon>
        <taxon>Albimonas</taxon>
    </lineage>
</organism>
<evidence type="ECO:0000313" key="4">
    <source>
        <dbReference type="EMBL" id="SFI47913.1"/>
    </source>
</evidence>
<evidence type="ECO:0000313" key="5">
    <source>
        <dbReference type="Proteomes" id="UP000199377"/>
    </source>
</evidence>
<dbReference type="STRING" id="1114924.SAMN05216258_10783"/>
<feature type="region of interest" description="Disordered" evidence="1">
    <location>
        <begin position="18"/>
        <end position="40"/>
    </location>
</feature>
<dbReference type="InterPro" id="IPR051680">
    <property type="entry name" value="ATP-dep_Glu-Cys_Ligase-2"/>
</dbReference>
<evidence type="ECO:0000259" key="2">
    <source>
        <dbReference type="Pfam" id="PF04168"/>
    </source>
</evidence>
<accession>A0A1I3IJE5</accession>
<dbReference type="Gene3D" id="3.40.50.11290">
    <property type="match status" value="1"/>
</dbReference>
<dbReference type="OrthoDB" id="9804079at2"/>
<dbReference type="AlphaFoldDB" id="A0A1I3IJE5"/>
<keyword evidence="5" id="KW-1185">Reference proteome</keyword>